<dbReference type="EMBL" id="KB446538">
    <property type="protein sequence ID" value="EME45793.1"/>
    <property type="molecule type" value="Genomic_DNA"/>
</dbReference>
<organism evidence="1 2">
    <name type="scientific">Dothistroma septosporum (strain NZE10 / CBS 128990)</name>
    <name type="common">Red band needle blight fungus</name>
    <name type="synonym">Mycosphaerella pini</name>
    <dbReference type="NCBI Taxonomy" id="675120"/>
    <lineage>
        <taxon>Eukaryota</taxon>
        <taxon>Fungi</taxon>
        <taxon>Dikarya</taxon>
        <taxon>Ascomycota</taxon>
        <taxon>Pezizomycotina</taxon>
        <taxon>Dothideomycetes</taxon>
        <taxon>Dothideomycetidae</taxon>
        <taxon>Mycosphaerellales</taxon>
        <taxon>Mycosphaerellaceae</taxon>
        <taxon>Dothistroma</taxon>
    </lineage>
</organism>
<sequence length="148" mass="16927">MASEVASFMSIPPELRLQIYQNLDFGRVEHVVCLPPGRYAWMDLKRDGQSAQRILHLDRLSLSLTCKVIRAEVGDFISRNSTDIRTYALKLLLEQDLVRRTTWRSLPCHPQSVDVLSVDCILGKRLGLRRWSSFYGDGGFRAVIGDLY</sequence>
<proteinExistence type="predicted"/>
<gene>
    <name evidence="1" type="ORF">DOTSEDRAFT_71472</name>
</gene>
<accession>N1PS80</accession>
<name>N1PS80_DOTSN</name>
<dbReference type="OrthoDB" id="3813486at2759"/>
<protein>
    <recommendedName>
        <fullName evidence="3">F-box domain-containing protein</fullName>
    </recommendedName>
</protein>
<dbReference type="Proteomes" id="UP000016933">
    <property type="component" value="Unassembled WGS sequence"/>
</dbReference>
<keyword evidence="2" id="KW-1185">Reference proteome</keyword>
<dbReference type="AlphaFoldDB" id="N1PS80"/>
<dbReference type="HOGENOM" id="CLU_1758766_0_0_1"/>
<reference evidence="2" key="1">
    <citation type="journal article" date="2012" name="PLoS Genet.">
        <title>The genomes of the fungal plant pathogens Cladosporium fulvum and Dothistroma septosporum reveal adaptation to different hosts and lifestyles but also signatures of common ancestry.</title>
        <authorList>
            <person name="de Wit P.J.G.M."/>
            <person name="van der Burgt A."/>
            <person name="Oekmen B."/>
            <person name="Stergiopoulos I."/>
            <person name="Abd-Elsalam K.A."/>
            <person name="Aerts A.L."/>
            <person name="Bahkali A.H."/>
            <person name="Beenen H.G."/>
            <person name="Chettri P."/>
            <person name="Cox M.P."/>
            <person name="Datema E."/>
            <person name="de Vries R.P."/>
            <person name="Dhillon B."/>
            <person name="Ganley A.R."/>
            <person name="Griffiths S.A."/>
            <person name="Guo Y."/>
            <person name="Hamelin R.C."/>
            <person name="Henrissat B."/>
            <person name="Kabir M.S."/>
            <person name="Jashni M.K."/>
            <person name="Kema G."/>
            <person name="Klaubauf S."/>
            <person name="Lapidus A."/>
            <person name="Levasseur A."/>
            <person name="Lindquist E."/>
            <person name="Mehrabi R."/>
            <person name="Ohm R.A."/>
            <person name="Owen T.J."/>
            <person name="Salamov A."/>
            <person name="Schwelm A."/>
            <person name="Schijlen E."/>
            <person name="Sun H."/>
            <person name="van den Burg H.A."/>
            <person name="van Ham R.C.H.J."/>
            <person name="Zhang S."/>
            <person name="Goodwin S.B."/>
            <person name="Grigoriev I.V."/>
            <person name="Collemare J."/>
            <person name="Bradshaw R.E."/>
        </authorList>
    </citation>
    <scope>NUCLEOTIDE SEQUENCE [LARGE SCALE GENOMIC DNA]</scope>
    <source>
        <strain evidence="2">NZE10 / CBS 128990</strain>
    </source>
</reference>
<evidence type="ECO:0000313" key="2">
    <source>
        <dbReference type="Proteomes" id="UP000016933"/>
    </source>
</evidence>
<reference evidence="1 2" key="2">
    <citation type="journal article" date="2012" name="PLoS Pathog.">
        <title>Diverse lifestyles and strategies of plant pathogenesis encoded in the genomes of eighteen Dothideomycetes fungi.</title>
        <authorList>
            <person name="Ohm R.A."/>
            <person name="Feau N."/>
            <person name="Henrissat B."/>
            <person name="Schoch C.L."/>
            <person name="Horwitz B.A."/>
            <person name="Barry K.W."/>
            <person name="Condon B.J."/>
            <person name="Copeland A.C."/>
            <person name="Dhillon B."/>
            <person name="Glaser F."/>
            <person name="Hesse C.N."/>
            <person name="Kosti I."/>
            <person name="LaButti K."/>
            <person name="Lindquist E.A."/>
            <person name="Lucas S."/>
            <person name="Salamov A.A."/>
            <person name="Bradshaw R.E."/>
            <person name="Ciuffetti L."/>
            <person name="Hamelin R.C."/>
            <person name="Kema G.H.J."/>
            <person name="Lawrence C."/>
            <person name="Scott J.A."/>
            <person name="Spatafora J.W."/>
            <person name="Turgeon B.G."/>
            <person name="de Wit P.J.G.M."/>
            <person name="Zhong S."/>
            <person name="Goodwin S.B."/>
            <person name="Grigoriev I.V."/>
        </authorList>
    </citation>
    <scope>NUCLEOTIDE SEQUENCE [LARGE SCALE GENOMIC DNA]</scope>
    <source>
        <strain evidence="2">NZE10 / CBS 128990</strain>
    </source>
</reference>
<evidence type="ECO:0008006" key="3">
    <source>
        <dbReference type="Google" id="ProtNLM"/>
    </source>
</evidence>
<evidence type="ECO:0000313" key="1">
    <source>
        <dbReference type="EMBL" id="EME45793.1"/>
    </source>
</evidence>